<keyword evidence="3" id="KW-0560">Oxidoreductase</keyword>
<dbReference type="PRINTS" id="PR00080">
    <property type="entry name" value="SDRFAMILY"/>
</dbReference>
<dbReference type="InterPro" id="IPR020904">
    <property type="entry name" value="Sc_DH/Rdtase_CS"/>
</dbReference>
<evidence type="ECO:0000313" key="6">
    <source>
        <dbReference type="Proteomes" id="UP000807025"/>
    </source>
</evidence>
<evidence type="ECO:0000313" key="5">
    <source>
        <dbReference type="EMBL" id="KAF9492120.1"/>
    </source>
</evidence>
<dbReference type="InterPro" id="IPR036291">
    <property type="entry name" value="NAD(P)-bd_dom_sf"/>
</dbReference>
<dbReference type="Proteomes" id="UP000807025">
    <property type="component" value="Unassembled WGS sequence"/>
</dbReference>
<comment type="similarity">
    <text evidence="1">Belongs to the short-chain dehydrogenases/reductases (SDR) family.</text>
</comment>
<sequence length="524" mass="56344">MAPRVWFITGASSGFGRAMTELVLREGETVVATARSPHTLDDLITTHSADQLLVLKCDVTIPEDILSAFRGAYDKFGRCDVVFNNAGCALVAEWENADQDELAKNVFDVNFWGAARVSREAVRVFRDLNPAGEGGLLLTSGSLTGQLDSPGAAIYSASKHALDGLTAALAKEIDPKWNIKICIIEPSMFKTRIFEKGGLPVFPPHPAYENPDLPTQKLRRGVAALAGPFGDPRKGVERIYQLSKLERSEIPLRLPFALVLCVHSHIRSAEAQQFKTNGLAKIDSPQPDTLVHNHIGIAVDVDVSQAPPQSGIDSLEIYLISVPLALNLTVAAGPTFLNSEPISTVKHLDYFPPSCAKAGDYDLTFYEASHEGNQRYFNITPIRVRVDQTEVSSTFCDVTPLQASPMAPPPLSPLPDGPDAPFVPSPPEDTPKPSVTHTNELKPLITSQESRNTNPTMTSAPASASGTATLEGKASSSTADPFHSFVLLLPVSGARTEACSSSAVRLMFASVFMPLVLVICHASL</sequence>
<dbReference type="PROSITE" id="PS00061">
    <property type="entry name" value="ADH_SHORT"/>
    <property type="match status" value="1"/>
</dbReference>
<evidence type="ECO:0000256" key="4">
    <source>
        <dbReference type="SAM" id="MobiDB-lite"/>
    </source>
</evidence>
<evidence type="ECO:0000256" key="1">
    <source>
        <dbReference type="ARBA" id="ARBA00006484"/>
    </source>
</evidence>
<reference evidence="5" key="1">
    <citation type="submission" date="2020-11" db="EMBL/GenBank/DDBJ databases">
        <authorList>
            <consortium name="DOE Joint Genome Institute"/>
            <person name="Ahrendt S."/>
            <person name="Riley R."/>
            <person name="Andreopoulos W."/>
            <person name="Labutti K."/>
            <person name="Pangilinan J."/>
            <person name="Ruiz-Duenas F.J."/>
            <person name="Barrasa J.M."/>
            <person name="Sanchez-Garcia M."/>
            <person name="Camarero S."/>
            <person name="Miyauchi S."/>
            <person name="Serrano A."/>
            <person name="Linde D."/>
            <person name="Babiker R."/>
            <person name="Drula E."/>
            <person name="Ayuso-Fernandez I."/>
            <person name="Pacheco R."/>
            <person name="Padilla G."/>
            <person name="Ferreira P."/>
            <person name="Barriuso J."/>
            <person name="Kellner H."/>
            <person name="Castanera R."/>
            <person name="Alfaro M."/>
            <person name="Ramirez L."/>
            <person name="Pisabarro A.G."/>
            <person name="Kuo A."/>
            <person name="Tritt A."/>
            <person name="Lipzen A."/>
            <person name="He G."/>
            <person name="Yan M."/>
            <person name="Ng V."/>
            <person name="Cullen D."/>
            <person name="Martin F."/>
            <person name="Rosso M.-N."/>
            <person name="Henrissat B."/>
            <person name="Hibbett D."/>
            <person name="Martinez A.T."/>
            <person name="Grigoriev I.V."/>
        </authorList>
    </citation>
    <scope>NUCLEOTIDE SEQUENCE</scope>
    <source>
        <strain evidence="5">ATCC 90797</strain>
    </source>
</reference>
<organism evidence="5 6">
    <name type="scientific">Pleurotus eryngii</name>
    <name type="common">Boletus of the steppes</name>
    <dbReference type="NCBI Taxonomy" id="5323"/>
    <lineage>
        <taxon>Eukaryota</taxon>
        <taxon>Fungi</taxon>
        <taxon>Dikarya</taxon>
        <taxon>Basidiomycota</taxon>
        <taxon>Agaricomycotina</taxon>
        <taxon>Agaricomycetes</taxon>
        <taxon>Agaricomycetidae</taxon>
        <taxon>Agaricales</taxon>
        <taxon>Pleurotineae</taxon>
        <taxon>Pleurotaceae</taxon>
        <taxon>Pleurotus</taxon>
    </lineage>
</organism>
<dbReference type="Gene3D" id="3.40.50.720">
    <property type="entry name" value="NAD(P)-binding Rossmann-like Domain"/>
    <property type="match status" value="1"/>
</dbReference>
<dbReference type="PRINTS" id="PR00081">
    <property type="entry name" value="GDHRDH"/>
</dbReference>
<dbReference type="PANTHER" id="PTHR43976:SF16">
    <property type="entry name" value="SHORT-CHAIN DEHYDROGENASE_REDUCTASE FAMILY PROTEIN"/>
    <property type="match status" value="1"/>
</dbReference>
<dbReference type="PANTHER" id="PTHR43976">
    <property type="entry name" value="SHORT CHAIN DEHYDROGENASE"/>
    <property type="match status" value="1"/>
</dbReference>
<name>A0A9P5ZSZ4_PLEER</name>
<dbReference type="GO" id="GO:0016491">
    <property type="term" value="F:oxidoreductase activity"/>
    <property type="evidence" value="ECO:0007669"/>
    <property type="project" value="UniProtKB-KW"/>
</dbReference>
<dbReference type="OrthoDB" id="1274115at2759"/>
<dbReference type="EMBL" id="MU154606">
    <property type="protein sequence ID" value="KAF9492120.1"/>
    <property type="molecule type" value="Genomic_DNA"/>
</dbReference>
<dbReference type="Pfam" id="PF00106">
    <property type="entry name" value="adh_short"/>
    <property type="match status" value="1"/>
</dbReference>
<proteinExistence type="inferred from homology"/>
<accession>A0A9P5ZSZ4</accession>
<keyword evidence="6" id="KW-1185">Reference proteome</keyword>
<dbReference type="AlphaFoldDB" id="A0A9P5ZSZ4"/>
<dbReference type="InterPro" id="IPR051911">
    <property type="entry name" value="SDR_oxidoreductase"/>
</dbReference>
<gene>
    <name evidence="5" type="ORF">BDN71DRAFT_1229277</name>
</gene>
<evidence type="ECO:0000256" key="3">
    <source>
        <dbReference type="ARBA" id="ARBA00023002"/>
    </source>
</evidence>
<feature type="region of interest" description="Disordered" evidence="4">
    <location>
        <begin position="400"/>
        <end position="475"/>
    </location>
</feature>
<feature type="compositionally biased region" description="Low complexity" evidence="4">
    <location>
        <begin position="456"/>
        <end position="469"/>
    </location>
</feature>
<evidence type="ECO:0000256" key="2">
    <source>
        <dbReference type="ARBA" id="ARBA00022857"/>
    </source>
</evidence>
<keyword evidence="2" id="KW-0521">NADP</keyword>
<feature type="compositionally biased region" description="Pro residues" evidence="4">
    <location>
        <begin position="406"/>
        <end position="428"/>
    </location>
</feature>
<protein>
    <submittedName>
        <fullName evidence="5">NAD(P)-binding protein</fullName>
    </submittedName>
</protein>
<dbReference type="InterPro" id="IPR002347">
    <property type="entry name" value="SDR_fam"/>
</dbReference>
<feature type="compositionally biased region" description="Polar residues" evidence="4">
    <location>
        <begin position="445"/>
        <end position="455"/>
    </location>
</feature>
<comment type="caution">
    <text evidence="5">The sequence shown here is derived from an EMBL/GenBank/DDBJ whole genome shotgun (WGS) entry which is preliminary data.</text>
</comment>
<dbReference type="SUPFAM" id="SSF51735">
    <property type="entry name" value="NAD(P)-binding Rossmann-fold domains"/>
    <property type="match status" value="1"/>
</dbReference>